<dbReference type="Pfam" id="PF13561">
    <property type="entry name" value="adh_short_C2"/>
    <property type="match status" value="1"/>
</dbReference>
<dbReference type="AlphaFoldDB" id="A0A809RFT3"/>
<organism evidence="3 4">
    <name type="scientific">Sulfuriferula nivalis</name>
    <dbReference type="NCBI Taxonomy" id="2675298"/>
    <lineage>
        <taxon>Bacteria</taxon>
        <taxon>Pseudomonadati</taxon>
        <taxon>Pseudomonadota</taxon>
        <taxon>Betaproteobacteria</taxon>
        <taxon>Nitrosomonadales</taxon>
        <taxon>Sulfuricellaceae</taxon>
        <taxon>Sulfuriferula</taxon>
    </lineage>
</organism>
<name>A0A809RFT3_9PROT</name>
<dbReference type="InterPro" id="IPR036291">
    <property type="entry name" value="NAD(P)-bd_dom_sf"/>
</dbReference>
<accession>A0A809RFT3</accession>
<dbReference type="PRINTS" id="PR00081">
    <property type="entry name" value="GDHRDH"/>
</dbReference>
<dbReference type="EMBL" id="AP021881">
    <property type="protein sequence ID" value="BBP00699.1"/>
    <property type="molecule type" value="Genomic_DNA"/>
</dbReference>
<dbReference type="InterPro" id="IPR020904">
    <property type="entry name" value="Sc_DH/Rdtase_CS"/>
</dbReference>
<evidence type="ECO:0000256" key="1">
    <source>
        <dbReference type="ARBA" id="ARBA00006484"/>
    </source>
</evidence>
<sequence length="261" mass="28021">MANLDFTDHTIVITGAASGIGLAIAEAFAEHGANLELIDRNPDALEAAAQRLAKHAKVTTHALDLTNAEQIHALADNFKQRQITIHALINNAGMEYPTPLNDAATDAEQRWQSLLHNNVSSMYLLTRALLPFISSSGCVINQSSIWGMSAVADFSAYVTSKHAVIGLTRSLAWELGKLKIRVNAVCPGWVATEAAMRSMRAMAETADKSESEMIAEILAQQAIPELLMPADIAGTFLFLASPYARAITGQAIVVSNGEVMH</sequence>
<dbReference type="RefSeq" id="WP_162084581.1">
    <property type="nucleotide sequence ID" value="NZ_AP021881.1"/>
</dbReference>
<dbReference type="PRINTS" id="PR00080">
    <property type="entry name" value="SDRFAMILY"/>
</dbReference>
<protein>
    <submittedName>
        <fullName evidence="3">3-hydroxyacyl-CoA dehydrogenase</fullName>
    </submittedName>
</protein>
<gene>
    <name evidence="3" type="ORF">SFSGTM_14070</name>
</gene>
<proteinExistence type="inferred from homology"/>
<dbReference type="InterPro" id="IPR051122">
    <property type="entry name" value="SDR_DHRS6-like"/>
</dbReference>
<comment type="similarity">
    <text evidence="1">Belongs to the short-chain dehydrogenases/reductases (SDR) family.</text>
</comment>
<keyword evidence="4" id="KW-1185">Reference proteome</keyword>
<evidence type="ECO:0000256" key="2">
    <source>
        <dbReference type="ARBA" id="ARBA00023002"/>
    </source>
</evidence>
<dbReference type="SUPFAM" id="SSF51735">
    <property type="entry name" value="NAD(P)-binding Rossmann-fold domains"/>
    <property type="match status" value="1"/>
</dbReference>
<dbReference type="GO" id="GO:0016491">
    <property type="term" value="F:oxidoreductase activity"/>
    <property type="evidence" value="ECO:0007669"/>
    <property type="project" value="UniProtKB-KW"/>
</dbReference>
<keyword evidence="2" id="KW-0560">Oxidoreductase</keyword>
<dbReference type="Proteomes" id="UP000463939">
    <property type="component" value="Chromosome"/>
</dbReference>
<reference evidence="4" key="1">
    <citation type="submission" date="2019-11" db="EMBL/GenBank/DDBJ databases">
        <title>Isolation and characterization of a novel species in the genus Sulfuriferula.</title>
        <authorList>
            <person name="Mochizuki J."/>
            <person name="Kojima H."/>
            <person name="Fukui M."/>
        </authorList>
    </citation>
    <scope>NUCLEOTIDE SEQUENCE [LARGE SCALE GENOMIC DNA]</scope>
    <source>
        <strain evidence="4">SGTM</strain>
    </source>
</reference>
<dbReference type="PANTHER" id="PTHR43477:SF1">
    <property type="entry name" value="DIHYDROANTICAPSIN 7-DEHYDROGENASE"/>
    <property type="match status" value="1"/>
</dbReference>
<evidence type="ECO:0000313" key="4">
    <source>
        <dbReference type="Proteomes" id="UP000463939"/>
    </source>
</evidence>
<dbReference type="PANTHER" id="PTHR43477">
    <property type="entry name" value="DIHYDROANTICAPSIN 7-DEHYDROGENASE"/>
    <property type="match status" value="1"/>
</dbReference>
<dbReference type="InterPro" id="IPR002347">
    <property type="entry name" value="SDR_fam"/>
</dbReference>
<dbReference type="FunFam" id="3.40.50.720:FF:000084">
    <property type="entry name" value="Short-chain dehydrogenase reductase"/>
    <property type="match status" value="1"/>
</dbReference>
<dbReference type="Gene3D" id="3.40.50.720">
    <property type="entry name" value="NAD(P)-binding Rossmann-like Domain"/>
    <property type="match status" value="1"/>
</dbReference>
<dbReference type="PROSITE" id="PS00061">
    <property type="entry name" value="ADH_SHORT"/>
    <property type="match status" value="1"/>
</dbReference>
<evidence type="ECO:0000313" key="3">
    <source>
        <dbReference type="EMBL" id="BBP00699.1"/>
    </source>
</evidence>
<dbReference type="CDD" id="cd05233">
    <property type="entry name" value="SDR_c"/>
    <property type="match status" value="1"/>
</dbReference>
<dbReference type="KEGG" id="sniv:SFSGTM_14070"/>